<dbReference type="STRING" id="584708.Apau_0619"/>
<dbReference type="CDD" id="cd02440">
    <property type="entry name" value="AdoMet_MTases"/>
    <property type="match status" value="1"/>
</dbReference>
<evidence type="ECO:0000313" key="3">
    <source>
        <dbReference type="Proteomes" id="UP000005096"/>
    </source>
</evidence>
<name>E3D0W6_9BACT</name>
<gene>
    <name evidence="2" type="ORF">Apau_0619</name>
</gene>
<dbReference type="InterPro" id="IPR013216">
    <property type="entry name" value="Methyltransf_11"/>
</dbReference>
<dbReference type="RefSeq" id="WP_006300207.1">
    <property type="nucleotide sequence ID" value="NZ_CM001022.1"/>
</dbReference>
<dbReference type="EMBL" id="CM001022">
    <property type="protein sequence ID" value="EFQ23048.1"/>
    <property type="molecule type" value="Genomic_DNA"/>
</dbReference>
<dbReference type="OrthoDB" id="4979at2"/>
<keyword evidence="3" id="KW-1185">Reference proteome</keyword>
<evidence type="ECO:0000259" key="1">
    <source>
        <dbReference type="Pfam" id="PF08241"/>
    </source>
</evidence>
<dbReference type="HOGENOM" id="CLU_088165_0_0_0"/>
<dbReference type="Pfam" id="PF08241">
    <property type="entry name" value="Methyltransf_11"/>
    <property type="match status" value="1"/>
</dbReference>
<dbReference type="PANTHER" id="PTHR43591:SF24">
    <property type="entry name" value="2-METHOXY-6-POLYPRENYL-1,4-BENZOQUINOL METHYLASE, MITOCHONDRIAL"/>
    <property type="match status" value="1"/>
</dbReference>
<dbReference type="Gene3D" id="3.40.50.150">
    <property type="entry name" value="Vaccinia Virus protein VP39"/>
    <property type="match status" value="1"/>
</dbReference>
<dbReference type="AlphaFoldDB" id="E3D0W6"/>
<dbReference type="GO" id="GO:0032259">
    <property type="term" value="P:methylation"/>
    <property type="evidence" value="ECO:0007669"/>
    <property type="project" value="UniProtKB-KW"/>
</dbReference>
<feature type="domain" description="Methyltransferase type 11" evidence="1">
    <location>
        <begin position="39"/>
        <end position="136"/>
    </location>
</feature>
<proteinExistence type="predicted"/>
<dbReference type="GO" id="GO:0008757">
    <property type="term" value="F:S-adenosylmethionine-dependent methyltransferase activity"/>
    <property type="evidence" value="ECO:0007669"/>
    <property type="project" value="InterPro"/>
</dbReference>
<accession>E3D0W6</accession>
<organism evidence="2 3">
    <name type="scientific">Aminomonas paucivorans DSM 12260</name>
    <dbReference type="NCBI Taxonomy" id="584708"/>
    <lineage>
        <taxon>Bacteria</taxon>
        <taxon>Thermotogati</taxon>
        <taxon>Synergistota</taxon>
        <taxon>Synergistia</taxon>
        <taxon>Synergistales</taxon>
        <taxon>Synergistaceae</taxon>
        <taxon>Aminomonas</taxon>
    </lineage>
</organism>
<dbReference type="PaxDb" id="584708-Apau_0619"/>
<keyword evidence="2" id="KW-0489">Methyltransferase</keyword>
<dbReference type="SUPFAM" id="SSF53335">
    <property type="entry name" value="S-adenosyl-L-methionine-dependent methyltransferases"/>
    <property type="match status" value="1"/>
</dbReference>
<dbReference type="InterPro" id="IPR029063">
    <property type="entry name" value="SAM-dependent_MTases_sf"/>
</dbReference>
<dbReference type="eggNOG" id="COG2226">
    <property type="taxonomic scope" value="Bacteria"/>
</dbReference>
<sequence length="208" mass="23088">MRTDPEGFDRIAREVFAPLYPVVAHQILCGTGVRRGRCLDVGTGPGLLGLALAQLTDLEVCLLDRDPEMLRLARRNVAASPLATNTRTVEGDVHALPFPEDTFHLAVSRGSLFFWDDPEKAFGEILRVLAPGGFAWIGGGFGTGELKQKIAGAMRLRDPQWRPMVEKHTSQDLRERFLRALDGAGILHREVQNDDEGFWIRFRKGEGA</sequence>
<protein>
    <submittedName>
        <fullName evidence="2">Methyltransferase type 11</fullName>
    </submittedName>
</protein>
<dbReference type="Proteomes" id="UP000005096">
    <property type="component" value="Chromosome"/>
</dbReference>
<reference evidence="2 3" key="1">
    <citation type="journal article" date="2010" name="Stand. Genomic Sci.">
        <title>Non-contiguous finished genome sequence of Aminomonas paucivorans type strain (GLU-3).</title>
        <authorList>
            <person name="Pitluck S."/>
            <person name="Yasawong M."/>
            <person name="Held B."/>
            <person name="Lapidus A."/>
            <person name="Nolan M."/>
            <person name="Copeland A."/>
            <person name="Lucas S."/>
            <person name="Del Rio T.G."/>
            <person name="Tice H."/>
            <person name="Cheng J.F."/>
            <person name="Chertkov O."/>
            <person name="Goodwin L."/>
            <person name="Tapia R."/>
            <person name="Han C."/>
            <person name="Liolios K."/>
            <person name="Ivanova N."/>
            <person name="Mavromatis K."/>
            <person name="Ovchinnikova G."/>
            <person name="Pati A."/>
            <person name="Chen A."/>
            <person name="Palaniappan K."/>
            <person name="Land M."/>
            <person name="Hauser L."/>
            <person name="Chang Y.J."/>
            <person name="Jeffries C.D."/>
            <person name="Pukall R."/>
            <person name="Spring S."/>
            <person name="Rohde M."/>
            <person name="Sikorski J."/>
            <person name="Goker M."/>
            <person name="Woyke T."/>
            <person name="Bristow J."/>
            <person name="Eisen J.A."/>
            <person name="Markowitz V."/>
            <person name="Hugenholtz P."/>
            <person name="Kyrpides N.C."/>
            <person name="Klenk H.P."/>
        </authorList>
    </citation>
    <scope>NUCLEOTIDE SEQUENCE [LARGE SCALE GENOMIC DNA]</scope>
    <source>
        <strain evidence="2 3">DSM 12260</strain>
    </source>
</reference>
<keyword evidence="2" id="KW-0808">Transferase</keyword>
<evidence type="ECO:0000313" key="2">
    <source>
        <dbReference type="EMBL" id="EFQ23048.1"/>
    </source>
</evidence>
<dbReference type="PANTHER" id="PTHR43591">
    <property type="entry name" value="METHYLTRANSFERASE"/>
    <property type="match status" value="1"/>
</dbReference>